<dbReference type="InterPro" id="IPR042216">
    <property type="entry name" value="MitoNEET_CISD"/>
</dbReference>
<dbReference type="EMBL" id="VSSQ01016054">
    <property type="protein sequence ID" value="MPM57026.1"/>
    <property type="molecule type" value="Genomic_DNA"/>
</dbReference>
<keyword evidence="2" id="KW-0479">Metal-binding</keyword>
<dbReference type="InterPro" id="IPR018967">
    <property type="entry name" value="FeS-contain_CDGSH-typ"/>
</dbReference>
<evidence type="ECO:0000256" key="3">
    <source>
        <dbReference type="ARBA" id="ARBA00023004"/>
    </source>
</evidence>
<name>A0A645AW53_9ZZZZ</name>
<feature type="domain" description="Iron-binding zinc finger CDGSH type" evidence="5">
    <location>
        <begin position="109"/>
        <end position="152"/>
    </location>
</feature>
<organism evidence="6">
    <name type="scientific">bioreactor metagenome</name>
    <dbReference type="NCBI Taxonomy" id="1076179"/>
    <lineage>
        <taxon>unclassified sequences</taxon>
        <taxon>metagenomes</taxon>
        <taxon>ecological metagenomes</taxon>
    </lineage>
</organism>
<evidence type="ECO:0000313" key="6">
    <source>
        <dbReference type="EMBL" id="MPM57026.1"/>
    </source>
</evidence>
<evidence type="ECO:0000256" key="2">
    <source>
        <dbReference type="ARBA" id="ARBA00022723"/>
    </source>
</evidence>
<keyword evidence="3" id="KW-0408">Iron</keyword>
<accession>A0A645AW53</accession>
<evidence type="ECO:0000256" key="4">
    <source>
        <dbReference type="ARBA" id="ARBA00023014"/>
    </source>
</evidence>
<dbReference type="GO" id="GO:0005737">
    <property type="term" value="C:cytoplasm"/>
    <property type="evidence" value="ECO:0007669"/>
    <property type="project" value="UniProtKB-ARBA"/>
</dbReference>
<evidence type="ECO:0000256" key="1">
    <source>
        <dbReference type="ARBA" id="ARBA00022714"/>
    </source>
</evidence>
<keyword evidence="1" id="KW-0001">2Fe-2S</keyword>
<keyword evidence="4" id="KW-0411">Iron-sulfur</keyword>
<dbReference type="SMART" id="SM00704">
    <property type="entry name" value="ZnF_CDGSH"/>
    <property type="match status" value="1"/>
</dbReference>
<dbReference type="Pfam" id="PF09360">
    <property type="entry name" value="zf-CDGSH"/>
    <property type="match status" value="1"/>
</dbReference>
<reference evidence="6" key="1">
    <citation type="submission" date="2019-08" db="EMBL/GenBank/DDBJ databases">
        <authorList>
            <person name="Kucharzyk K."/>
            <person name="Murdoch R.W."/>
            <person name="Higgins S."/>
            <person name="Loffler F."/>
        </authorList>
    </citation>
    <scope>NUCLEOTIDE SEQUENCE</scope>
</reference>
<dbReference type="GO" id="GO:0046872">
    <property type="term" value="F:metal ion binding"/>
    <property type="evidence" value="ECO:0007669"/>
    <property type="project" value="UniProtKB-KW"/>
</dbReference>
<evidence type="ECO:0000259" key="5">
    <source>
        <dbReference type="SMART" id="SM00704"/>
    </source>
</evidence>
<proteinExistence type="predicted"/>
<dbReference type="InterPro" id="IPR010693">
    <property type="entry name" value="Divergent_4Fe-4S_mono-cluster"/>
</dbReference>
<protein>
    <recommendedName>
        <fullName evidence="5">Iron-binding zinc finger CDGSH type domain-containing protein</fullName>
    </recommendedName>
</protein>
<dbReference type="AlphaFoldDB" id="A0A645AW53"/>
<sequence>MRVYKTDQIVVYWFPELCAHPSICRRILPKVFDSTRRPWIDLSAATPEEIISCIDQCPTGALRYSLAEGSSVNPELAKGIGNMDYEKTNPPAVKFKIVNYGEYGQVHVEGPVEVIDADGKTLRTGSRMVLCSCGKSRNCPFCDGSHRNLPKQDDVF</sequence>
<dbReference type="Gene3D" id="3.40.5.90">
    <property type="entry name" value="CDGSH iron-sulfur domain, mitoNEET-type"/>
    <property type="match status" value="1"/>
</dbReference>
<comment type="caution">
    <text evidence="6">The sequence shown here is derived from an EMBL/GenBank/DDBJ whole genome shotgun (WGS) entry which is preliminary data.</text>
</comment>
<dbReference type="GO" id="GO:0051537">
    <property type="term" value="F:2 iron, 2 sulfur cluster binding"/>
    <property type="evidence" value="ECO:0007669"/>
    <property type="project" value="UniProtKB-KW"/>
</dbReference>
<dbReference type="Pfam" id="PF06902">
    <property type="entry name" value="Fer4_19"/>
    <property type="match status" value="1"/>
</dbReference>
<gene>
    <name evidence="6" type="ORF">SDC9_103844</name>
</gene>